<comment type="caution">
    <text evidence="2">The sequence shown here is derived from an EMBL/GenBank/DDBJ whole genome shotgun (WGS) entry which is preliminary data.</text>
</comment>
<reference evidence="2 3" key="1">
    <citation type="submission" date="2021-08" db="EMBL/GenBank/DDBJ databases">
        <title>Draft genome sequence of Spirulina subsalsa with high tolerance to salinity and hype-accumulation of phycocyanin.</title>
        <authorList>
            <person name="Pei H."/>
            <person name="Jiang L."/>
        </authorList>
    </citation>
    <scope>NUCLEOTIDE SEQUENCE [LARGE SCALE GENOMIC DNA]</scope>
    <source>
        <strain evidence="2 3">FACHB-351</strain>
    </source>
</reference>
<keyword evidence="3" id="KW-1185">Reference proteome</keyword>
<organism evidence="2 3">
    <name type="scientific">Spirulina subsalsa FACHB-351</name>
    <dbReference type="NCBI Taxonomy" id="234711"/>
    <lineage>
        <taxon>Bacteria</taxon>
        <taxon>Bacillati</taxon>
        <taxon>Cyanobacteriota</taxon>
        <taxon>Cyanophyceae</taxon>
        <taxon>Spirulinales</taxon>
        <taxon>Spirulinaceae</taxon>
        <taxon>Spirulina</taxon>
    </lineage>
</organism>
<evidence type="ECO:0000256" key="1">
    <source>
        <dbReference type="SAM" id="Phobius"/>
    </source>
</evidence>
<dbReference type="Proteomes" id="UP001526426">
    <property type="component" value="Unassembled WGS sequence"/>
</dbReference>
<name>A0ABT3L6M7_9CYAN</name>
<keyword evidence="1" id="KW-1133">Transmembrane helix</keyword>
<keyword evidence="1" id="KW-0812">Transmembrane</keyword>
<evidence type="ECO:0000313" key="2">
    <source>
        <dbReference type="EMBL" id="MCW6036640.1"/>
    </source>
</evidence>
<feature type="transmembrane region" description="Helical" evidence="1">
    <location>
        <begin position="29"/>
        <end position="51"/>
    </location>
</feature>
<evidence type="ECO:0000313" key="3">
    <source>
        <dbReference type="Proteomes" id="UP001526426"/>
    </source>
</evidence>
<protein>
    <submittedName>
        <fullName evidence="2">Uncharacterized protein</fullName>
    </submittedName>
</protein>
<keyword evidence="1" id="KW-0472">Membrane</keyword>
<dbReference type="RefSeq" id="WP_265264433.1">
    <property type="nucleotide sequence ID" value="NZ_JAIHOM010000042.1"/>
</dbReference>
<gene>
    <name evidence="2" type="ORF">K4A83_10240</name>
</gene>
<proteinExistence type="predicted"/>
<dbReference type="EMBL" id="JAIHOM010000042">
    <property type="protein sequence ID" value="MCW6036640.1"/>
    <property type="molecule type" value="Genomic_DNA"/>
</dbReference>
<sequence length="68" mass="7589">MLIPILIFDVALVAWSLHLMQEAVEQQEFSLMLAGTLVSLCAAGLLVVYFMMNHCLTYLTQTGAMGYY</sequence>
<accession>A0ABT3L6M7</accession>